<dbReference type="RefSeq" id="WP_117395097.1">
    <property type="nucleotide sequence ID" value="NZ_CP021330.1"/>
</dbReference>
<reference evidence="1 2" key="1">
    <citation type="submission" date="2017-05" db="EMBL/GenBank/DDBJ databases">
        <title>Genome Analysis of Maritalea myrionectae HL2708#5.</title>
        <authorList>
            <consortium name="Cotde Inc.-PKNU"/>
            <person name="Jang D."/>
            <person name="Oh H.-M."/>
        </authorList>
    </citation>
    <scope>NUCLEOTIDE SEQUENCE [LARGE SCALE GENOMIC DNA]</scope>
    <source>
        <strain evidence="1 2">HL2708#5</strain>
    </source>
</reference>
<evidence type="ECO:0000313" key="1">
    <source>
        <dbReference type="EMBL" id="AVX03458.1"/>
    </source>
</evidence>
<accession>A0A2R4MBP8</accession>
<evidence type="ECO:0000313" key="2">
    <source>
        <dbReference type="Proteomes" id="UP000258927"/>
    </source>
</evidence>
<dbReference type="KEGG" id="mmyr:MXMO3_00927"/>
<dbReference type="EMBL" id="CP021330">
    <property type="protein sequence ID" value="AVX03458.1"/>
    <property type="molecule type" value="Genomic_DNA"/>
</dbReference>
<proteinExistence type="predicted"/>
<sequence>MFNFTESQLSNIIAARDEERYADAYDLVVNYATDGGGTPLEGAQKEALIWFEGAADVNRGVGAFSDFIRNYTAAQCSYRCQSNSTAFDLQQASNDIAIEVLATDIGTKAVECPIQILFDCEV</sequence>
<name>A0A2R4MBP8_9HYPH</name>
<organism evidence="1 2">
    <name type="scientific">Maritalea myrionectae</name>
    <dbReference type="NCBI Taxonomy" id="454601"/>
    <lineage>
        <taxon>Bacteria</taxon>
        <taxon>Pseudomonadati</taxon>
        <taxon>Pseudomonadota</taxon>
        <taxon>Alphaproteobacteria</taxon>
        <taxon>Hyphomicrobiales</taxon>
        <taxon>Devosiaceae</taxon>
        <taxon>Maritalea</taxon>
    </lineage>
</organism>
<dbReference type="Proteomes" id="UP000258927">
    <property type="component" value="Chromosome"/>
</dbReference>
<protein>
    <submittedName>
        <fullName evidence="1">Uncharacterized protein</fullName>
    </submittedName>
</protein>
<dbReference type="AlphaFoldDB" id="A0A2R4MBP8"/>
<gene>
    <name evidence="1" type="ORF">MXMO3_00927</name>
</gene>
<keyword evidence="2" id="KW-1185">Reference proteome</keyword>